<evidence type="ECO:0000313" key="7">
    <source>
        <dbReference type="Proteomes" id="UP000006055"/>
    </source>
</evidence>
<evidence type="ECO:0000256" key="1">
    <source>
        <dbReference type="ARBA" id="ARBA00022737"/>
    </source>
</evidence>
<keyword evidence="5" id="KW-0472">Membrane</keyword>
<evidence type="ECO:0000313" key="6">
    <source>
        <dbReference type="EMBL" id="AFM27634.1"/>
    </source>
</evidence>
<dbReference type="Gene3D" id="1.25.40.10">
    <property type="entry name" value="Tetratricopeptide repeat domain"/>
    <property type="match status" value="1"/>
</dbReference>
<proteinExistence type="predicted"/>
<dbReference type="PROSITE" id="PS50293">
    <property type="entry name" value="TPR_REGION"/>
    <property type="match status" value="2"/>
</dbReference>
<dbReference type="EMBL" id="CP003360">
    <property type="protein sequence ID" value="AFM27634.1"/>
    <property type="molecule type" value="Genomic_DNA"/>
</dbReference>
<dbReference type="KEGG" id="dti:Desti_5023"/>
<evidence type="ECO:0000256" key="2">
    <source>
        <dbReference type="ARBA" id="ARBA00022803"/>
    </source>
</evidence>
<gene>
    <name evidence="6" type="ordered locus">Desti_5023</name>
</gene>
<dbReference type="InterPro" id="IPR019734">
    <property type="entry name" value="TPR_rpt"/>
</dbReference>
<keyword evidence="7" id="KW-1185">Reference proteome</keyword>
<dbReference type="Pfam" id="PF00515">
    <property type="entry name" value="TPR_1"/>
    <property type="match status" value="1"/>
</dbReference>
<organism evidence="6 7">
    <name type="scientific">Desulfomonile tiedjei (strain ATCC 49306 / DSM 6799 / DCB-1)</name>
    <dbReference type="NCBI Taxonomy" id="706587"/>
    <lineage>
        <taxon>Bacteria</taxon>
        <taxon>Pseudomonadati</taxon>
        <taxon>Thermodesulfobacteriota</taxon>
        <taxon>Desulfomonilia</taxon>
        <taxon>Desulfomonilales</taxon>
        <taxon>Desulfomonilaceae</taxon>
        <taxon>Desulfomonile</taxon>
    </lineage>
</organism>
<protein>
    <submittedName>
        <fullName evidence="6">Cytochrome c biogenesis factor</fullName>
    </submittedName>
</protein>
<keyword evidence="3" id="KW-0793">Thylakoid</keyword>
<dbReference type="Pfam" id="PF13432">
    <property type="entry name" value="TPR_16"/>
    <property type="match status" value="1"/>
</dbReference>
<dbReference type="SMART" id="SM00028">
    <property type="entry name" value="TPR"/>
    <property type="match status" value="3"/>
</dbReference>
<evidence type="ECO:0000256" key="4">
    <source>
        <dbReference type="PROSITE-ProRule" id="PRU00339"/>
    </source>
</evidence>
<dbReference type="HOGENOM" id="CLU_094894_0_0_7"/>
<accession>I4CDJ3</accession>
<dbReference type="eggNOG" id="COG0457">
    <property type="taxonomic scope" value="Bacteria"/>
</dbReference>
<dbReference type="OrthoDB" id="5338908at2"/>
<dbReference type="InterPro" id="IPR011990">
    <property type="entry name" value="TPR-like_helical_dom_sf"/>
</dbReference>
<keyword evidence="5" id="KW-0812">Transmembrane</keyword>
<keyword evidence="1" id="KW-0677">Repeat</keyword>
<dbReference type="PANTHER" id="PTHR44943">
    <property type="entry name" value="CELLULOSE SYNTHASE OPERON PROTEIN C"/>
    <property type="match status" value="1"/>
</dbReference>
<dbReference type="RefSeq" id="WP_014812737.1">
    <property type="nucleotide sequence ID" value="NC_018025.1"/>
</dbReference>
<evidence type="ECO:0000256" key="5">
    <source>
        <dbReference type="SAM" id="Phobius"/>
    </source>
</evidence>
<feature type="transmembrane region" description="Helical" evidence="5">
    <location>
        <begin position="6"/>
        <end position="26"/>
    </location>
</feature>
<keyword evidence="5" id="KW-1133">Transmembrane helix</keyword>
<dbReference type="Proteomes" id="UP000006055">
    <property type="component" value="Chromosome"/>
</dbReference>
<feature type="repeat" description="TPR" evidence="4">
    <location>
        <begin position="70"/>
        <end position="103"/>
    </location>
</feature>
<sequence>MTSRTLVSWLAVFVVGFIAGVVFSAWKLDVATPPTRQPPHATEQPGGAESELKARISGLEKMLAVRPNDADVLVQLGNDYFDLGNHEKAVDYYRRSLEVNPGNADVWTDMGISLRKLGKPQESADAFRKALEVDPNHPMALFNLGIILRDDLKDYPGALKAWETFLEKAGDSPHAVMVRPWVNQLKERLKSQGQQ</sequence>
<dbReference type="AlphaFoldDB" id="I4CDJ3"/>
<dbReference type="PANTHER" id="PTHR44943:SF9">
    <property type="entry name" value="TPR-REPEAT-CONTAINING PROTEIN"/>
    <property type="match status" value="1"/>
</dbReference>
<reference evidence="7" key="1">
    <citation type="submission" date="2012-06" db="EMBL/GenBank/DDBJ databases">
        <title>Complete sequence of chromosome of Desulfomonile tiedjei DSM 6799.</title>
        <authorList>
            <person name="Lucas S."/>
            <person name="Copeland A."/>
            <person name="Lapidus A."/>
            <person name="Glavina del Rio T."/>
            <person name="Dalin E."/>
            <person name="Tice H."/>
            <person name="Bruce D."/>
            <person name="Goodwin L."/>
            <person name="Pitluck S."/>
            <person name="Peters L."/>
            <person name="Ovchinnikova G."/>
            <person name="Zeytun A."/>
            <person name="Lu M."/>
            <person name="Kyrpides N."/>
            <person name="Mavromatis K."/>
            <person name="Ivanova N."/>
            <person name="Brettin T."/>
            <person name="Detter J.C."/>
            <person name="Han C."/>
            <person name="Larimer F."/>
            <person name="Land M."/>
            <person name="Hauser L."/>
            <person name="Markowitz V."/>
            <person name="Cheng J.-F."/>
            <person name="Hugenholtz P."/>
            <person name="Woyke T."/>
            <person name="Wu D."/>
            <person name="Spring S."/>
            <person name="Schroeder M."/>
            <person name="Brambilla E."/>
            <person name="Klenk H.-P."/>
            <person name="Eisen J.A."/>
        </authorList>
    </citation>
    <scope>NUCLEOTIDE SEQUENCE [LARGE SCALE GENOMIC DNA]</scope>
    <source>
        <strain evidence="7">ATCC 49306 / DSM 6799 / DCB-1</strain>
    </source>
</reference>
<feature type="repeat" description="TPR" evidence="4">
    <location>
        <begin position="104"/>
        <end position="137"/>
    </location>
</feature>
<name>I4CDJ3_DESTA</name>
<dbReference type="STRING" id="706587.Desti_5023"/>
<evidence type="ECO:0000256" key="3">
    <source>
        <dbReference type="ARBA" id="ARBA00023078"/>
    </source>
</evidence>
<keyword evidence="2 4" id="KW-0802">TPR repeat</keyword>
<dbReference type="InterPro" id="IPR051685">
    <property type="entry name" value="Ycf3/AcsC/BcsC/TPR_MFPF"/>
</dbReference>
<dbReference type="PROSITE" id="PS50005">
    <property type="entry name" value="TPR"/>
    <property type="match status" value="2"/>
</dbReference>
<dbReference type="SUPFAM" id="SSF48452">
    <property type="entry name" value="TPR-like"/>
    <property type="match status" value="1"/>
</dbReference>